<feature type="transmembrane region" description="Helical" evidence="7">
    <location>
        <begin position="211"/>
        <end position="230"/>
    </location>
</feature>
<feature type="transmembrane region" description="Helical" evidence="7">
    <location>
        <begin position="21"/>
        <end position="41"/>
    </location>
</feature>
<dbReference type="InterPro" id="IPR036259">
    <property type="entry name" value="MFS_trans_sf"/>
</dbReference>
<keyword evidence="6 7" id="KW-0472">Membrane</keyword>
<reference evidence="8" key="1">
    <citation type="submission" date="2021-05" db="EMBL/GenBank/DDBJ databases">
        <authorList>
            <person name="Tigano A."/>
        </authorList>
    </citation>
    <scope>NUCLEOTIDE SEQUENCE</scope>
</reference>
<feature type="transmembrane region" description="Helical" evidence="7">
    <location>
        <begin position="149"/>
        <end position="177"/>
    </location>
</feature>
<evidence type="ECO:0000256" key="4">
    <source>
        <dbReference type="ARBA" id="ARBA00022692"/>
    </source>
</evidence>
<feature type="transmembrane region" description="Helical" evidence="7">
    <location>
        <begin position="344"/>
        <end position="362"/>
    </location>
</feature>
<evidence type="ECO:0000256" key="3">
    <source>
        <dbReference type="ARBA" id="ARBA00022448"/>
    </source>
</evidence>
<feature type="transmembrane region" description="Helical" evidence="7">
    <location>
        <begin position="466"/>
        <end position="489"/>
    </location>
</feature>
<comment type="caution">
    <text evidence="8">The sequence shown here is derived from an EMBL/GenBank/DDBJ whole genome shotgun (WGS) entry which is preliminary data.</text>
</comment>
<evidence type="ECO:0000313" key="9">
    <source>
        <dbReference type="Proteomes" id="UP000677803"/>
    </source>
</evidence>
<proteinExistence type="inferred from homology"/>
<dbReference type="CDD" id="cd17390">
    <property type="entry name" value="MFS_MFSD9"/>
    <property type="match status" value="1"/>
</dbReference>
<dbReference type="Gene3D" id="1.20.1250.20">
    <property type="entry name" value="MFS general substrate transporter like domains"/>
    <property type="match status" value="1"/>
</dbReference>
<evidence type="ECO:0000256" key="1">
    <source>
        <dbReference type="ARBA" id="ARBA00004141"/>
    </source>
</evidence>
<keyword evidence="5 7" id="KW-1133">Transmembrane helix</keyword>
<feature type="transmembrane region" description="Helical" evidence="7">
    <location>
        <begin position="382"/>
        <end position="399"/>
    </location>
</feature>
<keyword evidence="3" id="KW-0813">Transport</keyword>
<name>A0A8S4AAR3_9TELE</name>
<evidence type="ECO:0000256" key="7">
    <source>
        <dbReference type="SAM" id="Phobius"/>
    </source>
</evidence>
<feature type="transmembrane region" description="Helical" evidence="7">
    <location>
        <begin position="501"/>
        <end position="520"/>
    </location>
</feature>
<evidence type="ECO:0000256" key="2">
    <source>
        <dbReference type="ARBA" id="ARBA00008335"/>
    </source>
</evidence>
<evidence type="ECO:0000313" key="8">
    <source>
        <dbReference type="EMBL" id="CAG5865763.1"/>
    </source>
</evidence>
<sequence length="726" mass="78994">MNNQKCSPLFLKLRGRRRIIRCIYFVGFMDLFGVSMILPLLSHHVKALGASPTVAGIVEYRGSHPTLERMRSYFKRGMRRNMTNKASVITANVMLKGEKSNPSLINNGGIFVIDNPPDGASEKSGRTRHPGGSLCDWQGSWSDVVGRRYSLLTCLLLSALGYGLLGMSTSIALFVLARIPVGLFKHSLSICRALLSDLVSESERPLVMGHFNAASSVGFILGPVVGGYLTEHEGGFYTSSFTCAAIFLINAGLVWMLPWGETLTDRNETNSSNNSSKNCHDNYCNKSVHNGSHANSHHPPLTAPDSRAPGKRHLQWRDVSLLQPAWRQLSSVGSKIHMVASSDMWDLFLVRLLMAIAIMLYYSNFSLAMEERFSLKPKMTGYLISYSSTLGALAGFLVGPVTQLYWNNMPALLLHSTVLTCSLIFLYAAAPSVWQVLLTSTFFAISTTIGRTCITDLELQRGGVQASGTLIGAGQSVTAVGRVLAPLLSGLAQEVSPCGPPSLGVVLALAAVGLLLVRIPKWDGRGMTKRANSETLSRAVMAWHGMAWHGGSGLRPPTLQTSLRISGIKRQVHRRHEDEGWKVNCVSNYAEDWGPKQNQEMKETKTRGFSYFWFRCGGFSRGFRGVSSLGSAAQAAGGDEGCCRPSSSSASWASFVKSSSEPLERGGGGARLSSWEEGVRDLSPLLLLSSRKSTEGTSFRVFSLRSGIMAPEGERLGLLNRERRGG</sequence>
<dbReference type="PANTHER" id="PTHR23504">
    <property type="entry name" value="MAJOR FACILITATOR SUPERFAMILY DOMAIN-CONTAINING PROTEIN 10"/>
    <property type="match status" value="1"/>
</dbReference>
<dbReference type="AlphaFoldDB" id="A0A8S4AAR3"/>
<keyword evidence="9" id="KW-1185">Reference proteome</keyword>
<evidence type="ECO:0000256" key="6">
    <source>
        <dbReference type="ARBA" id="ARBA00023136"/>
    </source>
</evidence>
<keyword evidence="4 7" id="KW-0812">Transmembrane</keyword>
<dbReference type="OrthoDB" id="10262656at2759"/>
<accession>A0A8S4AAR3</accession>
<dbReference type="EMBL" id="CAJRST010001113">
    <property type="protein sequence ID" value="CAG5865763.1"/>
    <property type="molecule type" value="Genomic_DNA"/>
</dbReference>
<dbReference type="GO" id="GO:0016020">
    <property type="term" value="C:membrane"/>
    <property type="evidence" value="ECO:0007669"/>
    <property type="project" value="UniProtKB-SubCell"/>
</dbReference>
<dbReference type="Proteomes" id="UP000677803">
    <property type="component" value="Unassembled WGS sequence"/>
</dbReference>
<dbReference type="PANTHER" id="PTHR23504:SF14">
    <property type="entry name" value="MAJOR FACILITATOR SUPERFAMILY DOMAIN-CONTAINING PROTEIN 9"/>
    <property type="match status" value="1"/>
</dbReference>
<comment type="similarity">
    <text evidence="2">Belongs to the major facilitator superfamily.</text>
</comment>
<protein>
    <submittedName>
        <fullName evidence="8">(Atlantic silverside) hypothetical protein</fullName>
    </submittedName>
</protein>
<feature type="transmembrane region" description="Helical" evidence="7">
    <location>
        <begin position="236"/>
        <end position="257"/>
    </location>
</feature>
<dbReference type="SUPFAM" id="SSF103473">
    <property type="entry name" value="MFS general substrate transporter"/>
    <property type="match status" value="1"/>
</dbReference>
<organism evidence="8 9">
    <name type="scientific">Menidia menidia</name>
    <name type="common">Atlantic silverside</name>
    <dbReference type="NCBI Taxonomy" id="238744"/>
    <lineage>
        <taxon>Eukaryota</taxon>
        <taxon>Metazoa</taxon>
        <taxon>Chordata</taxon>
        <taxon>Craniata</taxon>
        <taxon>Vertebrata</taxon>
        <taxon>Euteleostomi</taxon>
        <taxon>Actinopterygii</taxon>
        <taxon>Neopterygii</taxon>
        <taxon>Teleostei</taxon>
        <taxon>Neoteleostei</taxon>
        <taxon>Acanthomorphata</taxon>
        <taxon>Ovalentaria</taxon>
        <taxon>Atherinomorphae</taxon>
        <taxon>Atheriniformes</taxon>
        <taxon>Atherinopsidae</taxon>
        <taxon>Menidiinae</taxon>
        <taxon>Menidia</taxon>
    </lineage>
</organism>
<dbReference type="InterPro" id="IPR011701">
    <property type="entry name" value="MFS"/>
</dbReference>
<dbReference type="GO" id="GO:0022857">
    <property type="term" value="F:transmembrane transporter activity"/>
    <property type="evidence" value="ECO:0007669"/>
    <property type="project" value="InterPro"/>
</dbReference>
<gene>
    <name evidence="8" type="ORF">MMEN_LOCUS2413</name>
</gene>
<comment type="subcellular location">
    <subcellularLocation>
        <location evidence="1">Membrane</location>
        <topology evidence="1">Multi-pass membrane protein</topology>
    </subcellularLocation>
</comment>
<dbReference type="Pfam" id="PF07690">
    <property type="entry name" value="MFS_1"/>
    <property type="match status" value="1"/>
</dbReference>
<evidence type="ECO:0000256" key="5">
    <source>
        <dbReference type="ARBA" id="ARBA00022989"/>
    </source>
</evidence>